<dbReference type="PANTHER" id="PTHR43653">
    <property type="entry name" value="CYTOCHROME C ASSEMBLY PROTEIN-RELATED"/>
    <property type="match status" value="1"/>
</dbReference>
<dbReference type="STRING" id="999630.TUZN_1088"/>
<dbReference type="RefSeq" id="WP_013679904.1">
    <property type="nucleotide sequence ID" value="NC_015315.1"/>
</dbReference>
<feature type="transmembrane region" description="Helical" evidence="3">
    <location>
        <begin position="364"/>
        <end position="383"/>
    </location>
</feature>
<feature type="transmembrane region" description="Helical" evidence="3">
    <location>
        <begin position="86"/>
        <end position="104"/>
    </location>
</feature>
<evidence type="ECO:0000313" key="5">
    <source>
        <dbReference type="EMBL" id="AEA12568.1"/>
    </source>
</evidence>
<feature type="transmembrane region" description="Helical" evidence="3">
    <location>
        <begin position="12"/>
        <end position="33"/>
    </location>
</feature>
<keyword evidence="6" id="KW-1185">Reference proteome</keyword>
<dbReference type="InterPro" id="IPR002541">
    <property type="entry name" value="Cyt_c_assembly"/>
</dbReference>
<dbReference type="GO" id="GO:0020037">
    <property type="term" value="F:heme binding"/>
    <property type="evidence" value="ECO:0007669"/>
    <property type="project" value="InterPro"/>
</dbReference>
<feature type="transmembrane region" description="Helical" evidence="3">
    <location>
        <begin position="306"/>
        <end position="326"/>
    </location>
</feature>
<evidence type="ECO:0000256" key="3">
    <source>
        <dbReference type="SAM" id="Phobius"/>
    </source>
</evidence>
<keyword evidence="3" id="KW-1133">Transmembrane helix</keyword>
<dbReference type="eggNOG" id="arCOG00268">
    <property type="taxonomic scope" value="Archaea"/>
</dbReference>
<dbReference type="OrthoDB" id="15291at2157"/>
<sequence>MKPILATISNRYFPAAAGASAAAVWAYYLAQFAALNFGLLDVYANTSLGMPLYYRLAASLANVGGVLLYIGAVLGILGAASRNARLSAAALGYAALAVAVGAFARTDLAPPGIGLNPLLRSPWALPHPLAVLTGYALLIAAVADPRLRDLYVKAAWTSLSLGLLLGAYWSYTTFGWGGYWEWDPVETGIFLTWLLALARIHWRSDGPLYAAAGAELLTMAITYGGVSPLHSFVGISDVSLGLAAASAAFLALSVQSALRRAPDGLVQAGGALMYGAGLYVYATLLAPMAARLFGLQASVPSGNSAIGIYHAVLVPATAAVLVGITWRWLGRQAALLWTAVSIAAGAALSLAHPWSPASSAASNIAIYALVFLSAGALVASAAAARERGPLLAAVHASFAVLVAAIALSAPYAYHMSYSEFFEAKPGQMYLVKIGNEIAPFSLSVAGASGPRELVSIPPYLARYISGDIATAAGAATALRSRLRFELVYLNGTPYVVAFGDLADGPHYVGGVPLYVYNVTRTPYGDLVVGLVDLGGAAVELPGPLGVLSGLLACRPNATTYNSYDIYLRVYVGGREATAVVKYDASGELKLIRGLVPGVALVGDWLDDYYVAVSPGGLAYDNAVFPYPLLQLAKYDLRSCLPLGAAALLSAYFGAPLNSTQIDSLLAANAVADSYVVMVKKVPLVNLVWASGSALVALSALSLWRRRA</sequence>
<accession>F2L086</accession>
<dbReference type="KEGG" id="tuz:TUZN_1088"/>
<dbReference type="Pfam" id="PF01578">
    <property type="entry name" value="Cytochrom_C_asm"/>
    <property type="match status" value="1"/>
</dbReference>
<evidence type="ECO:0000256" key="1">
    <source>
        <dbReference type="ARBA" id="ARBA00009186"/>
    </source>
</evidence>
<dbReference type="GO" id="GO:0017004">
    <property type="term" value="P:cytochrome complex assembly"/>
    <property type="evidence" value="ECO:0007669"/>
    <property type="project" value="UniProtKB-KW"/>
</dbReference>
<feature type="transmembrane region" description="Helical" evidence="3">
    <location>
        <begin position="683"/>
        <end position="703"/>
    </location>
</feature>
<dbReference type="GO" id="GO:0016020">
    <property type="term" value="C:membrane"/>
    <property type="evidence" value="ECO:0007669"/>
    <property type="project" value="InterPro"/>
</dbReference>
<dbReference type="GO" id="GO:0015232">
    <property type="term" value="F:heme transmembrane transporter activity"/>
    <property type="evidence" value="ECO:0007669"/>
    <property type="project" value="InterPro"/>
</dbReference>
<reference evidence="5 6" key="1">
    <citation type="journal article" date="2011" name="J. Bacteriol.">
        <title>Complete genome sequence of the thermoacidophilic crenarchaeon Thermoproteus uzoniensis 768-20.</title>
        <authorList>
            <person name="Mardanov A.V."/>
            <person name="Gumerov V.M."/>
            <person name="Beletsky A.V."/>
            <person name="Prokofeva M.I."/>
            <person name="Bonch-Osmolovskaya E.A."/>
            <person name="Ravin N.V."/>
            <person name="Skryabin K.G."/>
        </authorList>
    </citation>
    <scope>NUCLEOTIDE SEQUENCE [LARGE SCALE GENOMIC DNA]</scope>
    <source>
        <strain evidence="5 6">768-20</strain>
    </source>
</reference>
<feature type="transmembrane region" description="Helical" evidence="3">
    <location>
        <begin position="124"/>
        <end position="143"/>
    </location>
</feature>
<feature type="transmembrane region" description="Helical" evidence="3">
    <location>
        <begin position="264"/>
        <end position="286"/>
    </location>
</feature>
<dbReference type="PANTHER" id="PTHR43653:SF1">
    <property type="entry name" value="CYTOCHROME C-TYPE BIOGENESIS PROTEIN CCMF"/>
    <property type="match status" value="1"/>
</dbReference>
<dbReference type="Proteomes" id="UP000008138">
    <property type="component" value="Chromosome"/>
</dbReference>
<name>F2L086_THEU7</name>
<feature type="transmembrane region" description="Helical" evidence="3">
    <location>
        <begin position="53"/>
        <end position="79"/>
    </location>
</feature>
<dbReference type="AlphaFoldDB" id="F2L086"/>
<feature type="transmembrane region" description="Helical" evidence="3">
    <location>
        <begin position="333"/>
        <end position="352"/>
    </location>
</feature>
<dbReference type="GeneID" id="10360617"/>
<keyword evidence="3" id="KW-0472">Membrane</keyword>
<feature type="transmembrane region" description="Helical" evidence="3">
    <location>
        <begin position="390"/>
        <end position="413"/>
    </location>
</feature>
<proteinExistence type="inferred from homology"/>
<keyword evidence="3" id="KW-0812">Transmembrane</keyword>
<protein>
    <submittedName>
        <fullName evidence="5">Cytochrome C-type biogenesis protein</fullName>
    </submittedName>
</protein>
<organism evidence="5 6">
    <name type="scientific">Thermoproteus uzoniensis (strain 768-20)</name>
    <dbReference type="NCBI Taxonomy" id="999630"/>
    <lineage>
        <taxon>Archaea</taxon>
        <taxon>Thermoproteota</taxon>
        <taxon>Thermoprotei</taxon>
        <taxon>Thermoproteales</taxon>
        <taxon>Thermoproteaceae</taxon>
        <taxon>Thermoproteus</taxon>
    </lineage>
</organism>
<feature type="transmembrane region" description="Helical" evidence="3">
    <location>
        <begin position="150"/>
        <end position="171"/>
    </location>
</feature>
<reference key="2">
    <citation type="submission" date="2011-03" db="EMBL/GenBank/DDBJ databases">
        <title>Complete genome sequence of the thermoacidophilic crenarchaeon Thermoproteus uzoniensis 768-20.</title>
        <authorList>
            <person name="Mardanov A.V."/>
            <person name="Gumerov V.M."/>
            <person name="Beletsky A.V."/>
            <person name="Prokofeva M.I."/>
            <person name="Bonch-Osmolovskaya E.A."/>
            <person name="Ravin N.V."/>
            <person name="Skryabin K.G."/>
        </authorList>
    </citation>
    <scope>NUCLEOTIDE SEQUENCE</scope>
    <source>
        <strain>768-20</strain>
    </source>
</reference>
<evidence type="ECO:0000313" key="6">
    <source>
        <dbReference type="Proteomes" id="UP000008138"/>
    </source>
</evidence>
<dbReference type="InterPro" id="IPR003567">
    <property type="entry name" value="Cyt_c_biogenesis"/>
</dbReference>
<evidence type="ECO:0000256" key="2">
    <source>
        <dbReference type="ARBA" id="ARBA00022748"/>
    </source>
</evidence>
<evidence type="ECO:0000259" key="4">
    <source>
        <dbReference type="Pfam" id="PF01578"/>
    </source>
</evidence>
<comment type="similarity">
    <text evidence="1">Belongs to the CcmF/CycK/Ccl1/NrfE/CcsA family.</text>
</comment>
<feature type="transmembrane region" description="Helical" evidence="3">
    <location>
        <begin position="232"/>
        <end position="252"/>
    </location>
</feature>
<keyword evidence="2" id="KW-0201">Cytochrome c-type biogenesis</keyword>
<feature type="domain" description="Cytochrome c assembly protein" evidence="4">
    <location>
        <begin position="152"/>
        <end position="204"/>
    </location>
</feature>
<gene>
    <name evidence="5" type="ordered locus">TUZN_1088</name>
</gene>
<dbReference type="EMBL" id="CP002590">
    <property type="protein sequence ID" value="AEA12568.1"/>
    <property type="molecule type" value="Genomic_DNA"/>
</dbReference>
<dbReference type="HOGENOM" id="CLU_382045_0_0_2"/>